<dbReference type="Pfam" id="PF00445">
    <property type="entry name" value="Ribonuclease_T2"/>
    <property type="match status" value="1"/>
</dbReference>
<dbReference type="Proteomes" id="UP000239649">
    <property type="component" value="Unassembled WGS sequence"/>
</dbReference>
<organism evidence="4 5">
    <name type="scientific">Micractinium conductrix</name>
    <dbReference type="NCBI Taxonomy" id="554055"/>
    <lineage>
        <taxon>Eukaryota</taxon>
        <taxon>Viridiplantae</taxon>
        <taxon>Chlorophyta</taxon>
        <taxon>core chlorophytes</taxon>
        <taxon>Trebouxiophyceae</taxon>
        <taxon>Chlorellales</taxon>
        <taxon>Chlorellaceae</taxon>
        <taxon>Chlorella clade</taxon>
        <taxon>Micractinium</taxon>
    </lineage>
</organism>
<dbReference type="OrthoDB" id="435754at2759"/>
<dbReference type="PROSITE" id="PS00530">
    <property type="entry name" value="RNASE_T2_1"/>
    <property type="match status" value="1"/>
</dbReference>
<evidence type="ECO:0000256" key="2">
    <source>
        <dbReference type="RuleBase" id="RU004328"/>
    </source>
</evidence>
<accession>A0A2P6VL23</accession>
<feature type="compositionally biased region" description="Pro residues" evidence="3">
    <location>
        <begin position="270"/>
        <end position="283"/>
    </location>
</feature>
<evidence type="ECO:0000256" key="1">
    <source>
        <dbReference type="ARBA" id="ARBA00007469"/>
    </source>
</evidence>
<comment type="similarity">
    <text evidence="1 2">Belongs to the RNase T2 family.</text>
</comment>
<dbReference type="InterPro" id="IPR033130">
    <property type="entry name" value="RNase_T2_His_AS_2"/>
</dbReference>
<evidence type="ECO:0000313" key="5">
    <source>
        <dbReference type="Proteomes" id="UP000239649"/>
    </source>
</evidence>
<gene>
    <name evidence="4" type="ORF">C2E20_2439</name>
</gene>
<dbReference type="GO" id="GO:0006401">
    <property type="term" value="P:RNA catabolic process"/>
    <property type="evidence" value="ECO:0007669"/>
    <property type="project" value="UniProtKB-ARBA"/>
</dbReference>
<dbReference type="GO" id="GO:0033897">
    <property type="term" value="F:ribonuclease T2 activity"/>
    <property type="evidence" value="ECO:0007669"/>
    <property type="project" value="InterPro"/>
</dbReference>
<sequence length="310" mass="33576">MATFTPKATLALRAFQPPRTRGYPQRQAGGAAAETITVLAAAAKQKEANTTAEPLGFDYLMLSRRWGPSFCELNTCDQRTYNLFTIHGLWPNNKTGENPAFCPTNITFSKELLPPQVLGRMSCEWRSLRGNNEAFWTGQWRKHGACTLPLYTNMSSYFRHAIMLSEQYDLNEALVSGGFNPIVAERITPAQMNGILRQAWNVTPTLVCVQGLMYEVRTCFSVPDMKIMECPVRSQCGTAAQNLPLGSAAVPEVCSSYFDNIPPGLNPLSVSPPPPPRRAPPSGAPSRAGRGAATLAAATLAAAVAALAVL</sequence>
<proteinExistence type="inferred from homology"/>
<dbReference type="PROSITE" id="PS00531">
    <property type="entry name" value="RNASE_T2_2"/>
    <property type="match status" value="1"/>
</dbReference>
<comment type="caution">
    <text evidence="4">The sequence shown here is derived from an EMBL/GenBank/DDBJ whole genome shotgun (WGS) entry which is preliminary data.</text>
</comment>
<dbReference type="AlphaFoldDB" id="A0A2P6VL23"/>
<feature type="region of interest" description="Disordered" evidence="3">
    <location>
        <begin position="265"/>
        <end position="290"/>
    </location>
</feature>
<name>A0A2P6VL23_9CHLO</name>
<dbReference type="EMBL" id="LHPF02000004">
    <property type="protein sequence ID" value="PSC74802.1"/>
    <property type="molecule type" value="Genomic_DNA"/>
</dbReference>
<dbReference type="SUPFAM" id="SSF55895">
    <property type="entry name" value="Ribonuclease Rh-like"/>
    <property type="match status" value="1"/>
</dbReference>
<protein>
    <submittedName>
        <fullName evidence="4">Ribonuclease T2</fullName>
    </submittedName>
</protein>
<evidence type="ECO:0000256" key="3">
    <source>
        <dbReference type="SAM" id="MobiDB-lite"/>
    </source>
</evidence>
<dbReference type="InterPro" id="IPR036430">
    <property type="entry name" value="RNase_T2-like_sf"/>
</dbReference>
<dbReference type="InterPro" id="IPR001568">
    <property type="entry name" value="RNase_T2-like"/>
</dbReference>
<dbReference type="CDD" id="cd00374">
    <property type="entry name" value="RNase_T2"/>
    <property type="match status" value="1"/>
</dbReference>
<dbReference type="InterPro" id="IPR018188">
    <property type="entry name" value="RNase_T2_His_AS_1"/>
</dbReference>
<dbReference type="GO" id="GO:0003723">
    <property type="term" value="F:RNA binding"/>
    <property type="evidence" value="ECO:0007669"/>
    <property type="project" value="InterPro"/>
</dbReference>
<evidence type="ECO:0000313" key="4">
    <source>
        <dbReference type="EMBL" id="PSC74802.1"/>
    </source>
</evidence>
<keyword evidence="5" id="KW-1185">Reference proteome</keyword>
<reference evidence="4 5" key="1">
    <citation type="journal article" date="2018" name="Plant J.">
        <title>Genome sequences of Chlorella sorokiniana UTEX 1602 and Micractinium conductrix SAG 241.80: implications to maltose excretion by a green alga.</title>
        <authorList>
            <person name="Arriola M.B."/>
            <person name="Velmurugan N."/>
            <person name="Zhang Y."/>
            <person name="Plunkett M.H."/>
            <person name="Hondzo H."/>
            <person name="Barney B.M."/>
        </authorList>
    </citation>
    <scope>NUCLEOTIDE SEQUENCE [LARGE SCALE GENOMIC DNA]</scope>
    <source>
        <strain evidence="4 5">SAG 241.80</strain>
    </source>
</reference>
<dbReference type="Gene3D" id="3.90.730.10">
    <property type="entry name" value="Ribonuclease T2-like"/>
    <property type="match status" value="1"/>
</dbReference>
<dbReference type="PANTHER" id="PTHR11240">
    <property type="entry name" value="RIBONUCLEASE T2"/>
    <property type="match status" value="1"/>
</dbReference>
<dbReference type="PANTHER" id="PTHR11240:SF22">
    <property type="entry name" value="RIBONUCLEASE T2"/>
    <property type="match status" value="1"/>
</dbReference>